<dbReference type="PROSITE" id="PS51462">
    <property type="entry name" value="NUDIX"/>
    <property type="match status" value="1"/>
</dbReference>
<dbReference type="InterPro" id="IPR000086">
    <property type="entry name" value="NUDIX_hydrolase_dom"/>
</dbReference>
<protein>
    <recommendedName>
        <fullName evidence="2">Nudix hydrolase domain-containing protein</fullName>
    </recommendedName>
</protein>
<dbReference type="SUPFAM" id="SSF55811">
    <property type="entry name" value="Nudix"/>
    <property type="match status" value="1"/>
</dbReference>
<evidence type="ECO:0000259" key="2">
    <source>
        <dbReference type="PROSITE" id="PS51462"/>
    </source>
</evidence>
<dbReference type="InterPro" id="IPR015797">
    <property type="entry name" value="NUDIX_hydrolase-like_dom_sf"/>
</dbReference>
<proteinExistence type="predicted"/>
<dbReference type="Pfam" id="PF00293">
    <property type="entry name" value="NUDIX"/>
    <property type="match status" value="1"/>
</dbReference>
<dbReference type="Gene3D" id="3.90.79.10">
    <property type="entry name" value="Nucleoside Triphosphate Pyrophosphohydrolase"/>
    <property type="match status" value="1"/>
</dbReference>
<dbReference type="InterPro" id="IPR020084">
    <property type="entry name" value="NUDIX_hydrolase_CS"/>
</dbReference>
<dbReference type="PROSITE" id="PS00893">
    <property type="entry name" value="NUDIX_BOX"/>
    <property type="match status" value="1"/>
</dbReference>
<accession>A0A6C0C8E4</accession>
<dbReference type="EMBL" id="MN739357">
    <property type="protein sequence ID" value="QHT00627.1"/>
    <property type="molecule type" value="Genomic_DNA"/>
</dbReference>
<name>A0A6C0C8E4_9ZZZZ</name>
<dbReference type="AlphaFoldDB" id="A0A6C0C8E4"/>
<sequence>MLPFYNRDHDLGFLLVRRTVKPHIGELCLPGGFIDWNESWQEGISREVYEETNIETDPSEFNLVSVNSTPDNKRTLIFGMSEMTRSYGSIENFNPTNETSELVIGTKGIKLCFPLQQNIFDTVARLWSIRE</sequence>
<feature type="domain" description="Nudix hydrolase" evidence="2">
    <location>
        <begin position="1"/>
        <end position="131"/>
    </location>
</feature>
<reference evidence="3" key="1">
    <citation type="journal article" date="2020" name="Nature">
        <title>Giant virus diversity and host interactions through global metagenomics.</title>
        <authorList>
            <person name="Schulz F."/>
            <person name="Roux S."/>
            <person name="Paez-Espino D."/>
            <person name="Jungbluth S."/>
            <person name="Walsh D.A."/>
            <person name="Denef V.J."/>
            <person name="McMahon K.D."/>
            <person name="Konstantinidis K.T."/>
            <person name="Eloe-Fadrosh E.A."/>
            <person name="Kyrpides N.C."/>
            <person name="Woyke T."/>
        </authorList>
    </citation>
    <scope>NUCLEOTIDE SEQUENCE</scope>
    <source>
        <strain evidence="3">GVMAG-M-3300020192-26</strain>
    </source>
</reference>
<dbReference type="GO" id="GO:0016787">
    <property type="term" value="F:hydrolase activity"/>
    <property type="evidence" value="ECO:0007669"/>
    <property type="project" value="UniProtKB-KW"/>
</dbReference>
<evidence type="ECO:0000313" key="3">
    <source>
        <dbReference type="EMBL" id="QHT00627.1"/>
    </source>
</evidence>
<keyword evidence="1" id="KW-0378">Hydrolase</keyword>
<organism evidence="3">
    <name type="scientific">viral metagenome</name>
    <dbReference type="NCBI Taxonomy" id="1070528"/>
    <lineage>
        <taxon>unclassified sequences</taxon>
        <taxon>metagenomes</taxon>
        <taxon>organismal metagenomes</taxon>
    </lineage>
</organism>
<evidence type="ECO:0000256" key="1">
    <source>
        <dbReference type="ARBA" id="ARBA00022801"/>
    </source>
</evidence>